<dbReference type="GO" id="GO:0005840">
    <property type="term" value="C:ribosome"/>
    <property type="evidence" value="ECO:0007669"/>
    <property type="project" value="UniProtKB-KW"/>
</dbReference>
<comment type="similarity">
    <text evidence="1">Belongs to the universal ribosomal protein uL4 family.</text>
</comment>
<feature type="compositionally biased region" description="Basic and acidic residues" evidence="5">
    <location>
        <begin position="331"/>
        <end position="345"/>
    </location>
</feature>
<evidence type="ECO:0000313" key="6">
    <source>
        <dbReference type="EMBL" id="KAF2180898.1"/>
    </source>
</evidence>
<evidence type="ECO:0000256" key="4">
    <source>
        <dbReference type="ARBA" id="ARBA00040565"/>
    </source>
</evidence>
<feature type="region of interest" description="Disordered" evidence="5">
    <location>
        <begin position="300"/>
        <end position="345"/>
    </location>
</feature>
<evidence type="ECO:0000313" key="7">
    <source>
        <dbReference type="Proteomes" id="UP000800200"/>
    </source>
</evidence>
<dbReference type="OrthoDB" id="275876at2759"/>
<dbReference type="PANTHER" id="PTHR10746:SF6">
    <property type="entry name" value="LARGE RIBOSOMAL SUBUNIT PROTEIN UL4M"/>
    <property type="match status" value="1"/>
</dbReference>
<proteinExistence type="inferred from homology"/>
<dbReference type="Gene3D" id="3.40.1370.10">
    <property type="match status" value="1"/>
</dbReference>
<dbReference type="SUPFAM" id="SSF52166">
    <property type="entry name" value="Ribosomal protein L4"/>
    <property type="match status" value="1"/>
</dbReference>
<keyword evidence="2 6" id="KW-0689">Ribosomal protein</keyword>
<evidence type="ECO:0000256" key="5">
    <source>
        <dbReference type="SAM" id="MobiDB-lite"/>
    </source>
</evidence>
<dbReference type="InterPro" id="IPR023574">
    <property type="entry name" value="Ribosomal_uL4_dom_sf"/>
</dbReference>
<dbReference type="EMBL" id="ML994655">
    <property type="protein sequence ID" value="KAF2180898.1"/>
    <property type="molecule type" value="Genomic_DNA"/>
</dbReference>
<name>A0A6A6DRI2_9PEZI</name>
<dbReference type="InterPro" id="IPR013005">
    <property type="entry name" value="Ribosomal_uL4-like"/>
</dbReference>
<dbReference type="NCBIfam" id="TIGR03953">
    <property type="entry name" value="rplD_bact"/>
    <property type="match status" value="1"/>
</dbReference>
<evidence type="ECO:0000256" key="3">
    <source>
        <dbReference type="ARBA" id="ARBA00023274"/>
    </source>
</evidence>
<keyword evidence="7" id="KW-1185">Reference proteome</keyword>
<gene>
    <name evidence="6" type="ORF">K469DRAFT_671880</name>
</gene>
<dbReference type="FunFam" id="3.40.1370.10:FF:000016">
    <property type="entry name" value="60S ribosomal protein L4, mitochondrial"/>
    <property type="match status" value="1"/>
</dbReference>
<dbReference type="Proteomes" id="UP000800200">
    <property type="component" value="Unassembled WGS sequence"/>
</dbReference>
<reference evidence="6" key="1">
    <citation type="journal article" date="2020" name="Stud. Mycol.">
        <title>101 Dothideomycetes genomes: a test case for predicting lifestyles and emergence of pathogens.</title>
        <authorList>
            <person name="Haridas S."/>
            <person name="Albert R."/>
            <person name="Binder M."/>
            <person name="Bloem J."/>
            <person name="Labutti K."/>
            <person name="Salamov A."/>
            <person name="Andreopoulos B."/>
            <person name="Baker S."/>
            <person name="Barry K."/>
            <person name="Bills G."/>
            <person name="Bluhm B."/>
            <person name="Cannon C."/>
            <person name="Castanera R."/>
            <person name="Culley D."/>
            <person name="Daum C."/>
            <person name="Ezra D."/>
            <person name="Gonzalez J."/>
            <person name="Henrissat B."/>
            <person name="Kuo A."/>
            <person name="Liang C."/>
            <person name="Lipzen A."/>
            <person name="Lutzoni F."/>
            <person name="Magnuson J."/>
            <person name="Mondo S."/>
            <person name="Nolan M."/>
            <person name="Ohm R."/>
            <person name="Pangilinan J."/>
            <person name="Park H.-J."/>
            <person name="Ramirez L."/>
            <person name="Alfaro M."/>
            <person name="Sun H."/>
            <person name="Tritt A."/>
            <person name="Yoshinaga Y."/>
            <person name="Zwiers L.-H."/>
            <person name="Turgeon B."/>
            <person name="Goodwin S."/>
            <person name="Spatafora J."/>
            <person name="Crous P."/>
            <person name="Grigoriev I."/>
        </authorList>
    </citation>
    <scope>NUCLEOTIDE SEQUENCE</scope>
    <source>
        <strain evidence="6">CBS 207.26</strain>
    </source>
</reference>
<accession>A0A6A6DRI2</accession>
<dbReference type="GO" id="GO:0006412">
    <property type="term" value="P:translation"/>
    <property type="evidence" value="ECO:0007669"/>
    <property type="project" value="InterPro"/>
</dbReference>
<dbReference type="AlphaFoldDB" id="A0A6A6DRI2"/>
<dbReference type="PANTHER" id="PTHR10746">
    <property type="entry name" value="50S RIBOSOMAL PROTEIN L4"/>
    <property type="match status" value="1"/>
</dbReference>
<dbReference type="InterPro" id="IPR002136">
    <property type="entry name" value="Ribosomal_uL4"/>
</dbReference>
<sequence>MASNRISAPIRSAVCQLNKLSIAHDVVPNTKSNPFKRSITTSTSTQASVSTITRSFDNPIPPPPQPFGSSSVLATIHSFPSLEPLHFQSYPSNHLYLPTRRDILHRAVIYEGDKTRLGTASTKWRDDIHGSGRKMRPQKGTGRARLGDKKSPMLRGGGIAFGPKPRDFSTKLQRKVYDLAWRTALSYRFRKGELVIVDNSMEIDVPSTNYLADMFNAHGWGNADGRSLLVTLGWRPNLMSAIGKIGNHGRTRTWWEVDVKDLLEMGRVVIEKEALGNILLSHQSDLTHSTRVKGLVMEPEPEPMTLERAAELDEGLNEDEWEDLEESEDMYASHEGEVGEKGKMA</sequence>
<organism evidence="6 7">
    <name type="scientific">Zopfia rhizophila CBS 207.26</name>
    <dbReference type="NCBI Taxonomy" id="1314779"/>
    <lineage>
        <taxon>Eukaryota</taxon>
        <taxon>Fungi</taxon>
        <taxon>Dikarya</taxon>
        <taxon>Ascomycota</taxon>
        <taxon>Pezizomycotina</taxon>
        <taxon>Dothideomycetes</taxon>
        <taxon>Dothideomycetes incertae sedis</taxon>
        <taxon>Zopfiaceae</taxon>
        <taxon>Zopfia</taxon>
    </lineage>
</organism>
<keyword evidence="3" id="KW-0687">Ribonucleoprotein</keyword>
<feature type="region of interest" description="Disordered" evidence="5">
    <location>
        <begin position="124"/>
        <end position="149"/>
    </location>
</feature>
<feature type="compositionally biased region" description="Acidic residues" evidence="5">
    <location>
        <begin position="312"/>
        <end position="329"/>
    </location>
</feature>
<dbReference type="GO" id="GO:0003735">
    <property type="term" value="F:structural constituent of ribosome"/>
    <property type="evidence" value="ECO:0007669"/>
    <property type="project" value="InterPro"/>
</dbReference>
<evidence type="ECO:0000256" key="2">
    <source>
        <dbReference type="ARBA" id="ARBA00022980"/>
    </source>
</evidence>
<dbReference type="GO" id="GO:1990904">
    <property type="term" value="C:ribonucleoprotein complex"/>
    <property type="evidence" value="ECO:0007669"/>
    <property type="project" value="UniProtKB-KW"/>
</dbReference>
<protein>
    <recommendedName>
        <fullName evidence="4">Large ribosomal subunit protein uL4m</fullName>
    </recommendedName>
</protein>
<dbReference type="Pfam" id="PF00573">
    <property type="entry name" value="Ribosomal_L4"/>
    <property type="match status" value="1"/>
</dbReference>
<evidence type="ECO:0000256" key="1">
    <source>
        <dbReference type="ARBA" id="ARBA00010528"/>
    </source>
</evidence>